<dbReference type="Gene3D" id="2.60.120.260">
    <property type="entry name" value="Galactose-binding domain-like"/>
    <property type="match status" value="1"/>
</dbReference>
<keyword evidence="4" id="KW-0378">Hydrolase</keyword>
<dbReference type="GO" id="GO:0004563">
    <property type="term" value="F:beta-N-acetylhexosaminidase activity"/>
    <property type="evidence" value="ECO:0007669"/>
    <property type="project" value="UniProtKB-EC"/>
</dbReference>
<evidence type="ECO:0000259" key="7">
    <source>
        <dbReference type="Pfam" id="PF02838"/>
    </source>
</evidence>
<dbReference type="InterPro" id="IPR017853">
    <property type="entry name" value="GH"/>
</dbReference>
<name>A0A3B1BLL3_9ZZZZ</name>
<dbReference type="Pfam" id="PF02838">
    <property type="entry name" value="Glyco_hydro_20b"/>
    <property type="match status" value="1"/>
</dbReference>
<dbReference type="AlphaFoldDB" id="A0A3B1BLL3"/>
<dbReference type="CDD" id="cd06565">
    <property type="entry name" value="GH20_GcnA-like"/>
    <property type="match status" value="1"/>
</dbReference>
<sequence>MIIPTPQIIKTSNGVFNFTSNSTIRISNDDLEFTAEQIASSLNEYYDIDADISNSIGNINLLIVEELPLPRSVDSTIHLQAYQLVIDENRISIRSTTNRGIFYGAMSLIQLIENSQSAQLPNLNIIDWPDINVRGISDDISRGQVSTIDNFKRIIDFIARYKMNTYMVYLEDMLELDSYPSIGKNRGALTKDEVREIVDYAGERYIDVIPIFQTLGHFENILSQDEFQEYAEYPGAASLSISEEKTYTFLENMLNEVFELFPSEYINIGADESYDVGRGKSKALASKKGIAKVHAEHYKKVYDICKKNDKKVMMYGDVILNHPDILDMIPKDIIIVDWHYNASTNYTSTDLFRDAGFEYYVSPSVWNFRTTFPAYQIALPNIKSFIKSGIANGSTGMINSNWGDYGSETFKEFVLFGYAWSAQCSWNFRQSKISEFNDRFFADFFGINDDGLNGLYKTFSNQFNQMQWHEVWRHPALSLSTGGWWESRTNREEIISWMQWTLPKSYNIIDEFEPFVTRNRDHLELLRYLIYLDYWYINKLKTQYYLRQKLTLYSLKEKVKKKGSKEEEILQQINWIEDELKNVDITGMINLNISELNNLKYHYEQIWLNYYKHENLNFIIDKFDRLIAYFNEINEQLADDTLINPEIKSKWLYCAKNRRRAYDKADFKKEFTIKGEINEALLQLMGDSYAELYINNKFVGKVTARRSLSLITEHKRFLLLDVSDYLKPGKNKIEIKARSYAGRTGAGFNLIAEINTDNGTQTIMSDKTWLSKPSDNKKAKWRKAITKGYKYTVIAPNFKTMRTSWIER</sequence>
<dbReference type="GO" id="GO:0016020">
    <property type="term" value="C:membrane"/>
    <property type="evidence" value="ECO:0007669"/>
    <property type="project" value="TreeGrafter"/>
</dbReference>
<dbReference type="EMBL" id="UOGD01000131">
    <property type="protein sequence ID" value="VAX19216.1"/>
    <property type="molecule type" value="Genomic_DNA"/>
</dbReference>
<dbReference type="GO" id="GO:0030203">
    <property type="term" value="P:glycosaminoglycan metabolic process"/>
    <property type="evidence" value="ECO:0007669"/>
    <property type="project" value="TreeGrafter"/>
</dbReference>
<protein>
    <recommendedName>
        <fullName evidence="3">beta-N-acetylhexosaminidase</fullName>
        <ecNumber evidence="3">3.2.1.52</ecNumber>
    </recommendedName>
</protein>
<dbReference type="InterPro" id="IPR015882">
    <property type="entry name" value="HEX_bac_N"/>
</dbReference>
<dbReference type="GO" id="GO:0005975">
    <property type="term" value="P:carbohydrate metabolic process"/>
    <property type="evidence" value="ECO:0007669"/>
    <property type="project" value="InterPro"/>
</dbReference>
<dbReference type="PANTHER" id="PTHR22600">
    <property type="entry name" value="BETA-HEXOSAMINIDASE"/>
    <property type="match status" value="1"/>
</dbReference>
<evidence type="ECO:0000313" key="8">
    <source>
        <dbReference type="EMBL" id="VAX19216.1"/>
    </source>
</evidence>
<proteinExistence type="inferred from homology"/>
<keyword evidence="5" id="KW-0326">Glycosidase</keyword>
<reference evidence="8" key="1">
    <citation type="submission" date="2018-06" db="EMBL/GenBank/DDBJ databases">
        <authorList>
            <person name="Zhirakovskaya E."/>
        </authorList>
    </citation>
    <scope>NUCLEOTIDE SEQUENCE</scope>
</reference>
<dbReference type="InterPro" id="IPR015883">
    <property type="entry name" value="Glyco_hydro_20_cat"/>
</dbReference>
<feature type="domain" description="Glycoside hydrolase family 20 catalytic" evidence="6">
    <location>
        <begin position="134"/>
        <end position="342"/>
    </location>
</feature>
<dbReference type="SUPFAM" id="SSF49785">
    <property type="entry name" value="Galactose-binding domain-like"/>
    <property type="match status" value="1"/>
</dbReference>
<dbReference type="SUPFAM" id="SSF51445">
    <property type="entry name" value="(Trans)glycosidases"/>
    <property type="match status" value="1"/>
</dbReference>
<dbReference type="InterPro" id="IPR029018">
    <property type="entry name" value="Hex-like_dom2"/>
</dbReference>
<comment type="similarity">
    <text evidence="2">Belongs to the glycosyl hydrolase 20 family.</text>
</comment>
<dbReference type="SUPFAM" id="SSF55545">
    <property type="entry name" value="beta-N-acetylhexosaminidase-like domain"/>
    <property type="match status" value="1"/>
</dbReference>
<evidence type="ECO:0000256" key="1">
    <source>
        <dbReference type="ARBA" id="ARBA00001231"/>
    </source>
</evidence>
<dbReference type="InterPro" id="IPR025705">
    <property type="entry name" value="Beta_hexosaminidase_sua/sub"/>
</dbReference>
<dbReference type="InterPro" id="IPR008979">
    <property type="entry name" value="Galactose-bd-like_sf"/>
</dbReference>
<dbReference type="Gene3D" id="3.30.379.10">
    <property type="entry name" value="Chitobiase/beta-hexosaminidase domain 2-like"/>
    <property type="match status" value="1"/>
</dbReference>
<evidence type="ECO:0000256" key="3">
    <source>
        <dbReference type="ARBA" id="ARBA00012663"/>
    </source>
</evidence>
<feature type="domain" description="Beta-hexosaminidase bacterial type N-terminal" evidence="7">
    <location>
        <begin position="2"/>
        <end position="128"/>
    </location>
</feature>
<evidence type="ECO:0000256" key="5">
    <source>
        <dbReference type="ARBA" id="ARBA00023295"/>
    </source>
</evidence>
<comment type="catalytic activity">
    <reaction evidence="1">
        <text>Hydrolysis of terminal non-reducing N-acetyl-D-hexosamine residues in N-acetyl-beta-D-hexosaminides.</text>
        <dbReference type="EC" id="3.2.1.52"/>
    </reaction>
</comment>
<evidence type="ECO:0000256" key="4">
    <source>
        <dbReference type="ARBA" id="ARBA00022801"/>
    </source>
</evidence>
<dbReference type="Pfam" id="PF00728">
    <property type="entry name" value="Glyco_hydro_20"/>
    <property type="match status" value="1"/>
</dbReference>
<dbReference type="PRINTS" id="PR00738">
    <property type="entry name" value="GLHYDRLASE20"/>
</dbReference>
<accession>A0A3B1BLL3</accession>
<evidence type="ECO:0000256" key="2">
    <source>
        <dbReference type="ARBA" id="ARBA00006285"/>
    </source>
</evidence>
<dbReference type="PANTHER" id="PTHR22600:SF57">
    <property type="entry name" value="BETA-N-ACETYLHEXOSAMINIDASE"/>
    <property type="match status" value="1"/>
</dbReference>
<organism evidence="8">
    <name type="scientific">hydrothermal vent metagenome</name>
    <dbReference type="NCBI Taxonomy" id="652676"/>
    <lineage>
        <taxon>unclassified sequences</taxon>
        <taxon>metagenomes</taxon>
        <taxon>ecological metagenomes</taxon>
    </lineage>
</organism>
<gene>
    <name evidence="8" type="ORF">MNBD_IGNAVI01-1889</name>
</gene>
<evidence type="ECO:0000259" key="6">
    <source>
        <dbReference type="Pfam" id="PF00728"/>
    </source>
</evidence>
<dbReference type="Gene3D" id="3.20.20.80">
    <property type="entry name" value="Glycosidases"/>
    <property type="match status" value="1"/>
</dbReference>
<dbReference type="EC" id="3.2.1.52" evidence="3"/>